<dbReference type="SUPFAM" id="SSF46689">
    <property type="entry name" value="Homeodomain-like"/>
    <property type="match status" value="1"/>
</dbReference>
<dbReference type="OrthoDB" id="2384577at2759"/>
<feature type="compositionally biased region" description="Basic and acidic residues" evidence="1">
    <location>
        <begin position="159"/>
        <end position="170"/>
    </location>
</feature>
<proteinExistence type="predicted"/>
<feature type="compositionally biased region" description="Low complexity" evidence="1">
    <location>
        <begin position="1"/>
        <end position="10"/>
    </location>
</feature>
<protein>
    <recommendedName>
        <fullName evidence="2">Myb-like domain-containing protein</fullName>
    </recommendedName>
</protein>
<dbReference type="AlphaFoldDB" id="A0A8H7SBQ0"/>
<dbReference type="PROSITE" id="PS50090">
    <property type="entry name" value="MYB_LIKE"/>
    <property type="match status" value="1"/>
</dbReference>
<feature type="region of interest" description="Disordered" evidence="1">
    <location>
        <begin position="124"/>
        <end position="170"/>
    </location>
</feature>
<reference evidence="3 4" key="1">
    <citation type="submission" date="2020-12" db="EMBL/GenBank/DDBJ databases">
        <title>Metabolic potential, ecology and presence of endohyphal bacteria is reflected in genomic diversity of Mucoromycotina.</title>
        <authorList>
            <person name="Muszewska A."/>
            <person name="Okrasinska A."/>
            <person name="Steczkiewicz K."/>
            <person name="Drgas O."/>
            <person name="Orlowska M."/>
            <person name="Perlinska-Lenart U."/>
            <person name="Aleksandrzak-Piekarczyk T."/>
            <person name="Szatraj K."/>
            <person name="Zielenkiewicz U."/>
            <person name="Pilsyk S."/>
            <person name="Malc E."/>
            <person name="Mieczkowski P."/>
            <person name="Kruszewska J.S."/>
            <person name="Biernat P."/>
            <person name="Pawlowska J."/>
        </authorList>
    </citation>
    <scope>NUCLEOTIDE SEQUENCE [LARGE SCALE GENOMIC DNA]</scope>
    <source>
        <strain evidence="3 4">CBS 142.35</strain>
    </source>
</reference>
<feature type="region of interest" description="Disordered" evidence="1">
    <location>
        <begin position="1"/>
        <end position="62"/>
    </location>
</feature>
<feature type="domain" description="Myb-like" evidence="2">
    <location>
        <begin position="54"/>
        <end position="110"/>
    </location>
</feature>
<sequence length="170" mass="20033">MTHSSSSVRSNSKKRAIYTSDTNNVDNNNKEDVEKKRRRKSQGQQEDDHEENKVPKTGRPRWTREERYLLLKAILGEKKLEHMRTFHWECISQQVGKKKKTCKDQWRLELVPSFLDIFSETIGTNEPSYSEEEENISDDSEDDTDECLNEMYCDIPNGNEHDNDNNKSFK</sequence>
<evidence type="ECO:0000313" key="4">
    <source>
        <dbReference type="Proteomes" id="UP000646827"/>
    </source>
</evidence>
<organism evidence="3 4">
    <name type="scientific">Circinella minor</name>
    <dbReference type="NCBI Taxonomy" id="1195481"/>
    <lineage>
        <taxon>Eukaryota</taxon>
        <taxon>Fungi</taxon>
        <taxon>Fungi incertae sedis</taxon>
        <taxon>Mucoromycota</taxon>
        <taxon>Mucoromycotina</taxon>
        <taxon>Mucoromycetes</taxon>
        <taxon>Mucorales</taxon>
        <taxon>Lichtheimiaceae</taxon>
        <taxon>Circinella</taxon>
    </lineage>
</organism>
<dbReference type="Proteomes" id="UP000646827">
    <property type="component" value="Unassembled WGS sequence"/>
</dbReference>
<evidence type="ECO:0000256" key="1">
    <source>
        <dbReference type="SAM" id="MobiDB-lite"/>
    </source>
</evidence>
<name>A0A8H7SBQ0_9FUNG</name>
<accession>A0A8H7SBQ0</accession>
<keyword evidence="4" id="KW-1185">Reference proteome</keyword>
<dbReference type="EMBL" id="JAEPRB010000025">
    <property type="protein sequence ID" value="KAG2225705.1"/>
    <property type="molecule type" value="Genomic_DNA"/>
</dbReference>
<evidence type="ECO:0000259" key="2">
    <source>
        <dbReference type="PROSITE" id="PS50090"/>
    </source>
</evidence>
<evidence type="ECO:0000313" key="3">
    <source>
        <dbReference type="EMBL" id="KAG2225705.1"/>
    </source>
</evidence>
<feature type="compositionally biased region" description="Acidic residues" evidence="1">
    <location>
        <begin position="129"/>
        <end position="148"/>
    </location>
</feature>
<dbReference type="InterPro" id="IPR009057">
    <property type="entry name" value="Homeodomain-like_sf"/>
</dbReference>
<dbReference type="InterPro" id="IPR001005">
    <property type="entry name" value="SANT/Myb"/>
</dbReference>
<gene>
    <name evidence="3" type="ORF">INT45_012177</name>
</gene>
<comment type="caution">
    <text evidence="3">The sequence shown here is derived from an EMBL/GenBank/DDBJ whole genome shotgun (WGS) entry which is preliminary data.</text>
</comment>